<comment type="caution">
    <text evidence="3">The sequence shown here is derived from an EMBL/GenBank/DDBJ whole genome shotgun (WGS) entry which is preliminary data.</text>
</comment>
<evidence type="ECO:0000256" key="1">
    <source>
        <dbReference type="SAM" id="Coils"/>
    </source>
</evidence>
<proteinExistence type="predicted"/>
<organism evidence="3 4">
    <name type="scientific">Vreelandella neptunia</name>
    <dbReference type="NCBI Taxonomy" id="115551"/>
    <lineage>
        <taxon>Bacteria</taxon>
        <taxon>Pseudomonadati</taxon>
        <taxon>Pseudomonadota</taxon>
        <taxon>Gammaproteobacteria</taxon>
        <taxon>Oceanospirillales</taxon>
        <taxon>Halomonadaceae</taxon>
        <taxon>Vreelandella</taxon>
    </lineage>
</organism>
<dbReference type="Pfam" id="PF22055">
    <property type="entry name" value="MvaT_DBD"/>
    <property type="match status" value="1"/>
</dbReference>
<gene>
    <name evidence="3" type="ORF">MLE19_17570</name>
</gene>
<dbReference type="EMBL" id="JAKVTW010000016">
    <property type="protein sequence ID" value="MCH4813147.1"/>
    <property type="molecule type" value="Genomic_DNA"/>
</dbReference>
<dbReference type="InterPro" id="IPR035616">
    <property type="entry name" value="MvaT_DBD"/>
</dbReference>
<evidence type="ECO:0000313" key="3">
    <source>
        <dbReference type="EMBL" id="MCH4813147.1"/>
    </source>
</evidence>
<keyword evidence="4" id="KW-1185">Reference proteome</keyword>
<evidence type="ECO:0000259" key="2">
    <source>
        <dbReference type="Pfam" id="PF22055"/>
    </source>
</evidence>
<dbReference type="RefSeq" id="WP_240719431.1">
    <property type="nucleotide sequence ID" value="NZ_JAKVTW010000016.1"/>
</dbReference>
<evidence type="ECO:0000313" key="4">
    <source>
        <dbReference type="Proteomes" id="UP001320609"/>
    </source>
</evidence>
<dbReference type="Proteomes" id="UP001320609">
    <property type="component" value="Unassembled WGS sequence"/>
</dbReference>
<protein>
    <submittedName>
        <fullName evidence="3">DNA binding protein</fullName>
    </submittedName>
</protein>
<accession>A0ABS9SAM1</accession>
<keyword evidence="1" id="KW-0175">Coiled coil</keyword>
<feature type="domain" description="MvaT DNA-binding" evidence="2">
    <location>
        <begin position="82"/>
        <end position="118"/>
    </location>
</feature>
<sequence length="128" mass="14737">MSSRLREYQEKERMLRELQEELLALDSDKELKQEREFKDKLEALMAEFGVAEKTVLQIIAPEKYLQSQGQASTKTRKVRKLKVYKNPHTGEVIETRGGNHKGLKALKDEHGAEVVEGWLINDDADQKA</sequence>
<dbReference type="CDD" id="cd16170">
    <property type="entry name" value="MvaT_DBD"/>
    <property type="match status" value="1"/>
</dbReference>
<feature type="coiled-coil region" evidence="1">
    <location>
        <begin position="1"/>
        <end position="35"/>
    </location>
</feature>
<dbReference type="NCBIfam" id="NF041859">
    <property type="entry name" value="silencer_MvaTU"/>
    <property type="match status" value="1"/>
</dbReference>
<reference evidence="3 4" key="1">
    <citation type="submission" date="2022-03" db="EMBL/GenBank/DDBJ databases">
        <title>Genomic signatures underlying metal tolerance in selected Arctic bacterial isolates.</title>
        <authorList>
            <person name="Thomas F.A."/>
            <person name="Venkatachalam S."/>
            <person name="Krishnan K.P."/>
        </authorList>
    </citation>
    <scope>NUCLEOTIDE SEQUENCE [LARGE SCALE GENOMIC DNA]</scope>
    <source>
        <strain evidence="3 4">HM116</strain>
    </source>
</reference>
<name>A0ABS9SAM1_9GAMM</name>